<dbReference type="EMBL" id="JAJADQ010000013">
    <property type="protein sequence ID" value="MCB2380005.1"/>
    <property type="molecule type" value="Genomic_DNA"/>
</dbReference>
<feature type="transmembrane region" description="Helical" evidence="1">
    <location>
        <begin position="306"/>
        <end position="326"/>
    </location>
</feature>
<keyword evidence="1" id="KW-0812">Transmembrane</keyword>
<feature type="transmembrane region" description="Helical" evidence="1">
    <location>
        <begin position="383"/>
        <end position="403"/>
    </location>
</feature>
<sequence>MKSEFRGWVLLAAVLYAVVFFTWTWPLGAHFTDAFPAMPHGDASIYVWNVWHFREAVLAGSNPFYTNWLLYPQGASLLMHAYVPIIGLFNLLIGQELLSINLFMLGSYVLSGTGAYLLCRRWVRHPLLCWLAGLVFAYSPYKLLRLQGHYNLVLTATVPFYILAFLRAFEWEAGQLWPRVKSWPAVALCGGLGLLTLLSDYYVLFGLLYFSLAYALWFWLRLEHINWRRPRTWLWLAVGVAGSHFAIRLLRLAGPPDNGGFWWGGDVAGYLAPPAASRYLDFAWAQRLHSNPAVFNTPNSIENVMFLGYTLPLLGLLLVFWPGRAASARRLDAAGRPLAWVLLFFVLLTLPGLRIFGKNLLNLPTSILHFIPFFNNIRCPTRWVMVVGLLLPIVVFAALEAWWQPRLSRGLQWSLGLLLLGCVALEFWPQSLPVYAATELPAVYKAAARQPGTTLLPLPVGLLDGHRQLGIVQPEIFFYQTRHRKKLPAAYFSRIAQERFQEFEQDPVMRTVLALQQAPADTLFAPPLPAQVAAFRRHFGASMLVVHPDWRNGPAHRYLRLVFPDFVERTFPDGYVLLAPATKN</sequence>
<evidence type="ECO:0000259" key="2">
    <source>
        <dbReference type="Pfam" id="PF19830"/>
    </source>
</evidence>
<dbReference type="RefSeq" id="WP_226189625.1">
    <property type="nucleotide sequence ID" value="NZ_JAJADQ010000013.1"/>
</dbReference>
<organism evidence="3 4">
    <name type="scientific">Hymenobacter nitidus</name>
    <dbReference type="NCBI Taxonomy" id="2880929"/>
    <lineage>
        <taxon>Bacteria</taxon>
        <taxon>Pseudomonadati</taxon>
        <taxon>Bacteroidota</taxon>
        <taxon>Cytophagia</taxon>
        <taxon>Cytophagales</taxon>
        <taxon>Hymenobacteraceae</taxon>
        <taxon>Hymenobacter</taxon>
    </lineage>
</organism>
<gene>
    <name evidence="3" type="ORF">LGH70_20595</name>
</gene>
<proteinExistence type="predicted"/>
<dbReference type="Proteomes" id="UP001165297">
    <property type="component" value="Unassembled WGS sequence"/>
</dbReference>
<name>A0ABS8AIC0_9BACT</name>
<protein>
    <recommendedName>
        <fullName evidence="2">DUF6311 domain-containing protein</fullName>
    </recommendedName>
</protein>
<comment type="caution">
    <text evidence="3">The sequence shown here is derived from an EMBL/GenBank/DDBJ whole genome shotgun (WGS) entry which is preliminary data.</text>
</comment>
<keyword evidence="1" id="KW-0472">Membrane</keyword>
<feature type="transmembrane region" description="Helical" evidence="1">
    <location>
        <begin position="100"/>
        <end position="119"/>
    </location>
</feature>
<evidence type="ECO:0000256" key="1">
    <source>
        <dbReference type="SAM" id="Phobius"/>
    </source>
</evidence>
<dbReference type="InterPro" id="IPR046278">
    <property type="entry name" value="DUF6311"/>
</dbReference>
<feature type="transmembrane region" description="Helical" evidence="1">
    <location>
        <begin position="201"/>
        <end position="220"/>
    </location>
</feature>
<feature type="transmembrane region" description="Helical" evidence="1">
    <location>
        <begin position="410"/>
        <end position="428"/>
    </location>
</feature>
<accession>A0ABS8AIC0</accession>
<feature type="transmembrane region" description="Helical" evidence="1">
    <location>
        <begin position="126"/>
        <end position="144"/>
    </location>
</feature>
<feature type="transmembrane region" description="Helical" evidence="1">
    <location>
        <begin position="232"/>
        <end position="253"/>
    </location>
</feature>
<feature type="transmembrane region" description="Helical" evidence="1">
    <location>
        <begin position="77"/>
        <end position="94"/>
    </location>
</feature>
<feature type="transmembrane region" description="Helical" evidence="1">
    <location>
        <begin position="7"/>
        <end position="25"/>
    </location>
</feature>
<reference evidence="3" key="1">
    <citation type="submission" date="2021-10" db="EMBL/GenBank/DDBJ databases">
        <authorList>
            <person name="Dean J.D."/>
            <person name="Kim M.K."/>
            <person name="Newey C.N."/>
            <person name="Stoker T.S."/>
            <person name="Thompson D.W."/>
            <person name="Grose J.H."/>
        </authorList>
    </citation>
    <scope>NUCLEOTIDE SEQUENCE</scope>
    <source>
        <strain evidence="3">BT635</strain>
    </source>
</reference>
<feature type="transmembrane region" description="Helical" evidence="1">
    <location>
        <begin position="150"/>
        <end position="169"/>
    </location>
</feature>
<evidence type="ECO:0000313" key="3">
    <source>
        <dbReference type="EMBL" id="MCB2380005.1"/>
    </source>
</evidence>
<evidence type="ECO:0000313" key="4">
    <source>
        <dbReference type="Proteomes" id="UP001165297"/>
    </source>
</evidence>
<keyword evidence="4" id="KW-1185">Reference proteome</keyword>
<keyword evidence="1" id="KW-1133">Transmembrane helix</keyword>
<feature type="transmembrane region" description="Helical" evidence="1">
    <location>
        <begin position="338"/>
        <end position="356"/>
    </location>
</feature>
<feature type="domain" description="DUF6311" evidence="2">
    <location>
        <begin position="15"/>
        <end position="426"/>
    </location>
</feature>
<dbReference type="Pfam" id="PF19830">
    <property type="entry name" value="DUF6311"/>
    <property type="match status" value="1"/>
</dbReference>